<evidence type="ECO:0000256" key="1">
    <source>
        <dbReference type="ARBA" id="ARBA00002486"/>
    </source>
</evidence>
<dbReference type="GO" id="GO:0042732">
    <property type="term" value="P:D-xylose metabolic process"/>
    <property type="evidence" value="ECO:0007669"/>
    <property type="project" value="UniProtKB-KW"/>
</dbReference>
<evidence type="ECO:0000256" key="2">
    <source>
        <dbReference type="ARBA" id="ARBA00006479"/>
    </source>
</evidence>
<dbReference type="Pfam" id="PF13412">
    <property type="entry name" value="HTH_24"/>
    <property type="match status" value="1"/>
</dbReference>
<name>A0A385Q2E4_9FIRM</name>
<dbReference type="Gene3D" id="3.30.420.40">
    <property type="match status" value="2"/>
</dbReference>
<accession>A0A385Q2E4</accession>
<evidence type="ECO:0000256" key="3">
    <source>
        <dbReference type="ARBA" id="ARBA00022629"/>
    </source>
</evidence>
<gene>
    <name evidence="4" type="ORF">D4A81_11875</name>
</gene>
<dbReference type="Gene3D" id="1.10.10.10">
    <property type="entry name" value="Winged helix-like DNA-binding domain superfamily/Winged helix DNA-binding domain"/>
    <property type="match status" value="1"/>
</dbReference>
<dbReference type="AlphaFoldDB" id="A0A385Q2E4"/>
<dbReference type="SUPFAM" id="SSF46785">
    <property type="entry name" value="Winged helix' DNA-binding domain"/>
    <property type="match status" value="1"/>
</dbReference>
<comment type="function">
    <text evidence="1">Transcriptional repressor of xylose-utilizing enzymes.</text>
</comment>
<dbReference type="InterPro" id="IPR043129">
    <property type="entry name" value="ATPase_NBD"/>
</dbReference>
<dbReference type="Proteomes" id="UP000265562">
    <property type="component" value="Chromosome"/>
</dbReference>
<dbReference type="PANTHER" id="PTHR18964:SF149">
    <property type="entry name" value="BIFUNCTIONAL UDP-N-ACETYLGLUCOSAMINE 2-EPIMERASE_N-ACETYLMANNOSAMINE KINASE"/>
    <property type="match status" value="1"/>
</dbReference>
<dbReference type="RefSeq" id="WP_111525838.1">
    <property type="nucleotide sequence ID" value="NZ_CP032364.1"/>
</dbReference>
<dbReference type="Pfam" id="PF00480">
    <property type="entry name" value="ROK"/>
    <property type="match status" value="1"/>
</dbReference>
<keyword evidence="5" id="KW-1185">Reference proteome</keyword>
<reference evidence="4 5" key="1">
    <citation type="submission" date="2018-09" db="EMBL/GenBank/DDBJ databases">
        <title>Genome sequencing of Lachnoanaerobaculum umeaense DSM 23576.</title>
        <authorList>
            <person name="Kook J.-K."/>
            <person name="Park S.-N."/>
            <person name="Lim Y.K."/>
        </authorList>
    </citation>
    <scope>NUCLEOTIDE SEQUENCE [LARGE SCALE GENOMIC DNA]</scope>
    <source>
        <strain evidence="5">DSM 23576 \ CCUG 58757</strain>
    </source>
</reference>
<proteinExistence type="inferred from homology"/>
<evidence type="ECO:0000313" key="4">
    <source>
        <dbReference type="EMBL" id="AYB00559.1"/>
    </source>
</evidence>
<keyword evidence="3" id="KW-0859">Xylose metabolism</keyword>
<dbReference type="PANTHER" id="PTHR18964">
    <property type="entry name" value="ROK (REPRESSOR, ORF, KINASE) FAMILY"/>
    <property type="match status" value="1"/>
</dbReference>
<dbReference type="SUPFAM" id="SSF53067">
    <property type="entry name" value="Actin-like ATPase domain"/>
    <property type="match status" value="2"/>
</dbReference>
<sequence length="393" mass="44202">MTHQQVIKNKNKKNLYNIISNNEGISRARLASKTKLSKSTVSLLVDELINEKMLVDIGTVESGMQGRRPNGLVVNKDRFILVVNIMKKSVEIDLVTLSYEVRENYNYAYKGKIYVKYLSDIIKESLNKYSSEILGVCIVLPAIIDNTNRNIITMVLDMEKNDTFIDDLRDNIPQQYGLAFFNDTTSLAYAENTFGCVESANYAYININEGVGASFIHDSKILRGTTGLAMQLGHMSIKKDGALCSCGNRGCLENYIGELSLRNRAIEYGLIDKDFDIDFLFRDLEELSSKGNEKADALIYELADELSDALGKIIVILNPEIIVIGGIGRKLGEKYLSRIQTNIKINGFTQFCKNINIKYTKLKDSAIFIGAAKYYIDKHFDFSRNAEGDLFLS</sequence>
<dbReference type="InterPro" id="IPR036390">
    <property type="entry name" value="WH_DNA-bd_sf"/>
</dbReference>
<dbReference type="KEGG" id="lua:D4A81_11875"/>
<comment type="similarity">
    <text evidence="2">Belongs to the ROK (NagC/XylR) family.</text>
</comment>
<evidence type="ECO:0000313" key="5">
    <source>
        <dbReference type="Proteomes" id="UP000265562"/>
    </source>
</evidence>
<dbReference type="InterPro" id="IPR036388">
    <property type="entry name" value="WH-like_DNA-bd_sf"/>
</dbReference>
<dbReference type="InterPro" id="IPR000600">
    <property type="entry name" value="ROK"/>
</dbReference>
<dbReference type="OrthoDB" id="9810372at2"/>
<dbReference type="EMBL" id="CP032364">
    <property type="protein sequence ID" value="AYB00559.1"/>
    <property type="molecule type" value="Genomic_DNA"/>
</dbReference>
<organism evidence="4 5">
    <name type="scientific">Lachnoanaerobaculum umeaense</name>
    <dbReference type="NCBI Taxonomy" id="617123"/>
    <lineage>
        <taxon>Bacteria</taxon>
        <taxon>Bacillati</taxon>
        <taxon>Bacillota</taxon>
        <taxon>Clostridia</taxon>
        <taxon>Lachnospirales</taxon>
        <taxon>Lachnospiraceae</taxon>
        <taxon>Lachnoanaerobaculum</taxon>
    </lineage>
</organism>
<keyword evidence="3" id="KW-0119">Carbohydrate metabolism</keyword>
<protein>
    <submittedName>
        <fullName evidence="4">ROK family transcriptional regulator</fullName>
    </submittedName>
</protein>